<evidence type="ECO:0000313" key="1">
    <source>
        <dbReference type="EMBL" id="KAI4547492.1"/>
    </source>
</evidence>
<organism evidence="1 2">
    <name type="scientific">Ovis ammon polii</name>
    <dbReference type="NCBI Taxonomy" id="230172"/>
    <lineage>
        <taxon>Eukaryota</taxon>
        <taxon>Metazoa</taxon>
        <taxon>Chordata</taxon>
        <taxon>Craniata</taxon>
        <taxon>Vertebrata</taxon>
        <taxon>Euteleostomi</taxon>
        <taxon>Mammalia</taxon>
        <taxon>Eutheria</taxon>
        <taxon>Laurasiatheria</taxon>
        <taxon>Artiodactyla</taxon>
        <taxon>Ruminantia</taxon>
        <taxon>Pecora</taxon>
        <taxon>Bovidae</taxon>
        <taxon>Caprinae</taxon>
        <taxon>Ovis</taxon>
    </lineage>
</organism>
<dbReference type="EMBL" id="JAKZEL010000002">
    <property type="protein sequence ID" value="KAI4547492.1"/>
    <property type="molecule type" value="Genomic_DNA"/>
</dbReference>
<name>A0AAD4UMP0_OVIAM</name>
<dbReference type="AlphaFoldDB" id="A0AAD4UMP0"/>
<dbReference type="Proteomes" id="UP001214576">
    <property type="component" value="Unassembled WGS sequence"/>
</dbReference>
<accession>A0AAD4UMP0</accession>
<reference evidence="1" key="1">
    <citation type="submission" date="2022-03" db="EMBL/GenBank/DDBJ databases">
        <title>Genomic analyses of argali, domestic sheep and their hybrids provide insights into chromosomal evolution, heterosis and genetic basis of agronomic traits.</title>
        <authorList>
            <person name="Li M."/>
        </authorList>
    </citation>
    <scope>NUCLEOTIDE SEQUENCE</scope>
    <source>
        <strain evidence="1">CAU-MHL-2022a</strain>
        <tissue evidence="1">Skin</tissue>
    </source>
</reference>
<keyword evidence="2" id="KW-1185">Reference proteome</keyword>
<sequence length="109" mass="12115">MECSLAGCWQEALVSCPMESSTELLEFPQYMASPRWMPARLKPWCLGMHVWSFPHCPLGPAGAALFIVGRAEEGGNRLETILQADCHGNHLSSARTDNLPHSHNWLLTI</sequence>
<comment type="caution">
    <text evidence="1">The sequence shown here is derived from an EMBL/GenBank/DDBJ whole genome shotgun (WGS) entry which is preliminary data.</text>
</comment>
<proteinExistence type="predicted"/>
<gene>
    <name evidence="1" type="ORF">MG293_004047</name>
</gene>
<evidence type="ECO:0000313" key="2">
    <source>
        <dbReference type="Proteomes" id="UP001214576"/>
    </source>
</evidence>
<protein>
    <submittedName>
        <fullName evidence="1">Uncharacterized protein</fullName>
    </submittedName>
</protein>